<gene>
    <name evidence="3" type="ORF">GYMLUDRAFT_174966</name>
</gene>
<name>A0A0D0BM16_9AGAR</name>
<evidence type="ECO:0000259" key="2">
    <source>
        <dbReference type="Pfam" id="PF20163"/>
    </source>
</evidence>
<dbReference type="Pfam" id="PF20163">
    <property type="entry name" value="DUF6536"/>
    <property type="match status" value="1"/>
</dbReference>
<dbReference type="PANTHER" id="PTHR35395:SF1">
    <property type="entry name" value="DUF6536 DOMAIN-CONTAINING PROTEIN"/>
    <property type="match status" value="1"/>
</dbReference>
<dbReference type="AlphaFoldDB" id="A0A0D0BM16"/>
<reference evidence="3 4" key="1">
    <citation type="submission" date="2014-04" db="EMBL/GenBank/DDBJ databases">
        <title>Evolutionary Origins and Diversification of the Mycorrhizal Mutualists.</title>
        <authorList>
            <consortium name="DOE Joint Genome Institute"/>
            <consortium name="Mycorrhizal Genomics Consortium"/>
            <person name="Kohler A."/>
            <person name="Kuo A."/>
            <person name="Nagy L.G."/>
            <person name="Floudas D."/>
            <person name="Copeland A."/>
            <person name="Barry K.W."/>
            <person name="Cichocki N."/>
            <person name="Veneault-Fourrey C."/>
            <person name="LaButti K."/>
            <person name="Lindquist E.A."/>
            <person name="Lipzen A."/>
            <person name="Lundell T."/>
            <person name="Morin E."/>
            <person name="Murat C."/>
            <person name="Riley R."/>
            <person name="Ohm R."/>
            <person name="Sun H."/>
            <person name="Tunlid A."/>
            <person name="Henrissat B."/>
            <person name="Grigoriev I.V."/>
            <person name="Hibbett D.S."/>
            <person name="Martin F."/>
        </authorList>
    </citation>
    <scope>NUCLEOTIDE SEQUENCE [LARGE SCALE GENOMIC DNA]</scope>
    <source>
        <strain evidence="3 4">FD-317 M1</strain>
    </source>
</reference>
<feature type="transmembrane region" description="Helical" evidence="1">
    <location>
        <begin position="531"/>
        <end position="554"/>
    </location>
</feature>
<accession>A0A0D0BM16</accession>
<dbReference type="PANTHER" id="PTHR35395">
    <property type="entry name" value="DUF6536 DOMAIN-CONTAINING PROTEIN"/>
    <property type="match status" value="1"/>
</dbReference>
<evidence type="ECO:0000256" key="1">
    <source>
        <dbReference type="SAM" id="Phobius"/>
    </source>
</evidence>
<feature type="transmembrane region" description="Helical" evidence="1">
    <location>
        <begin position="14"/>
        <end position="36"/>
    </location>
</feature>
<feature type="transmembrane region" description="Helical" evidence="1">
    <location>
        <begin position="307"/>
        <end position="330"/>
    </location>
</feature>
<evidence type="ECO:0000313" key="4">
    <source>
        <dbReference type="Proteomes" id="UP000053593"/>
    </source>
</evidence>
<dbReference type="InterPro" id="IPR046623">
    <property type="entry name" value="DUF6536"/>
</dbReference>
<dbReference type="OrthoDB" id="2924511at2759"/>
<dbReference type="EMBL" id="KN834802">
    <property type="protein sequence ID" value="KIK55871.1"/>
    <property type="molecule type" value="Genomic_DNA"/>
</dbReference>
<feature type="transmembrane region" description="Helical" evidence="1">
    <location>
        <begin position="122"/>
        <end position="139"/>
    </location>
</feature>
<proteinExistence type="predicted"/>
<organism evidence="3 4">
    <name type="scientific">Collybiopsis luxurians FD-317 M1</name>
    <dbReference type="NCBI Taxonomy" id="944289"/>
    <lineage>
        <taxon>Eukaryota</taxon>
        <taxon>Fungi</taxon>
        <taxon>Dikarya</taxon>
        <taxon>Basidiomycota</taxon>
        <taxon>Agaricomycotina</taxon>
        <taxon>Agaricomycetes</taxon>
        <taxon>Agaricomycetidae</taxon>
        <taxon>Agaricales</taxon>
        <taxon>Marasmiineae</taxon>
        <taxon>Omphalotaceae</taxon>
        <taxon>Collybiopsis</taxon>
        <taxon>Collybiopsis luxurians</taxon>
    </lineage>
</organism>
<evidence type="ECO:0000313" key="3">
    <source>
        <dbReference type="EMBL" id="KIK55871.1"/>
    </source>
</evidence>
<keyword evidence="1" id="KW-0812">Transmembrane</keyword>
<keyword evidence="4" id="KW-1185">Reference proteome</keyword>
<dbReference type="Proteomes" id="UP000053593">
    <property type="component" value="Unassembled WGS sequence"/>
</dbReference>
<keyword evidence="1" id="KW-0472">Membrane</keyword>
<feature type="transmembrane region" description="Helical" evidence="1">
    <location>
        <begin position="399"/>
        <end position="422"/>
    </location>
</feature>
<feature type="domain" description="DUF6536" evidence="2">
    <location>
        <begin position="12"/>
        <end position="158"/>
    </location>
</feature>
<sequence length="664" mass="73246">MNGFRIRLPTGWRFGAWLAVFQAGTVLLMNIAILIWSTMKARGSSIGVVFQGDCNQVDQISTGIHLVINVLSTLLLGASNYIMQSLCAPTRVEVDNAHKRGAWLDIGVQSVRNLTYTSRRKQVMWIALAASAIPLHLFYNSSFFSTLSANEYHIYFAQGPDVEHIPRSDNGTYNWGCSGDFGCSDIAGQADISSWEVLNPSECLKAYAVDFGSERSDLVAVVGSPTTNNTLIGVGDTYPGDAEDPFRWICQGMEGFSDNKLCSSIWTQIDPSHWKVNWWVPATASDRTLQVNYCISEPAIPKCQLEFSLPLLILVIICNIVKVVCMAIAAMKIKDNPLVTIGDAIASFTDKPDPHTRDMCLASKRHFDDGREGKPFSPLCIEYGPRRIRWLNAASRRHWILTVCLFVIAIAVILGLLGYAVYKLRLEDITGFSALWQFGLGKPHSQNVIQGWDVPSEGSKALISAVLISNSPQLILSMIYLIFNSLCTTMFLAREWSSYAHTCKPLRVSSPRGQQRSTYFLQIPYRFGLPLMIYSALLHWLVSQSIFLVKVTYWQDGILDPYESPTSCGYSPTGMILTTIFVAGLILSVLAIGFFIHLSGEMPLVGSCSAAISSACHPPMDGSDSFRCVEWGVVADKDYCKGVVGHICFSSGVVEPPISGYSYS</sequence>
<feature type="transmembrane region" description="Helical" evidence="1">
    <location>
        <begin position="574"/>
        <end position="596"/>
    </location>
</feature>
<keyword evidence="1" id="KW-1133">Transmembrane helix</keyword>
<dbReference type="HOGENOM" id="CLU_010112_0_0_1"/>
<protein>
    <recommendedName>
        <fullName evidence="2">DUF6536 domain-containing protein</fullName>
    </recommendedName>
</protein>